<organism evidence="4 5">
    <name type="scientific">Entotheonella factor</name>
    <dbReference type="NCBI Taxonomy" id="1429438"/>
    <lineage>
        <taxon>Bacteria</taxon>
        <taxon>Pseudomonadati</taxon>
        <taxon>Nitrospinota/Tectimicrobiota group</taxon>
        <taxon>Candidatus Tectimicrobiota</taxon>
        <taxon>Candidatus Entotheonellia</taxon>
        <taxon>Candidatus Entotheonellales</taxon>
        <taxon>Candidatus Entotheonellaceae</taxon>
        <taxon>Candidatus Entotheonella</taxon>
    </lineage>
</organism>
<evidence type="ECO:0000256" key="1">
    <source>
        <dbReference type="ARBA" id="ARBA00023002"/>
    </source>
</evidence>
<proteinExistence type="predicted"/>
<evidence type="ECO:0000313" key="4">
    <source>
        <dbReference type="EMBL" id="ETW96198.1"/>
    </source>
</evidence>
<dbReference type="HOGENOM" id="CLU_925892_0_0_7"/>
<sequence>RSVLSAPIVVATSIATRTQRLRVGMAVQVLPLNNPLRIAEEVATVDQISGGRFDFGIGRSGSARSYDLYGIPYGESQARFSEALAIILEAWKGERFSYRGDFYQFENATVSPQPYQQPHPPIWMAATTEETFPRVGQMGLPVFVGLRGMDTADLRVHLQAYRKAWQEAGHEGTGNVYLRIPVYAGETEQGAVEEPRGSIRHYFRRQANIQRAGIGRAGAGPAGRRQARADRLANLTYDEILHTKVAFGTAKGLIDRLSQLQEELGLDGIVAELDAGGLIPAERVKRSLHILTHEVMPAFK</sequence>
<gene>
    <name evidence="4" type="ORF">ETSY1_27600</name>
</gene>
<dbReference type="AlphaFoldDB" id="W4LDM5"/>
<evidence type="ECO:0000259" key="3">
    <source>
        <dbReference type="Pfam" id="PF00296"/>
    </source>
</evidence>
<dbReference type="InterPro" id="IPR036661">
    <property type="entry name" value="Luciferase-like_sf"/>
</dbReference>
<dbReference type="GO" id="GO:0016705">
    <property type="term" value="F:oxidoreductase activity, acting on paired donors, with incorporation or reduction of molecular oxygen"/>
    <property type="evidence" value="ECO:0007669"/>
    <property type="project" value="InterPro"/>
</dbReference>
<name>W4LDM5_ENTF1</name>
<dbReference type="Proteomes" id="UP000019141">
    <property type="component" value="Unassembled WGS sequence"/>
</dbReference>
<dbReference type="GO" id="GO:0004497">
    <property type="term" value="F:monooxygenase activity"/>
    <property type="evidence" value="ECO:0007669"/>
    <property type="project" value="UniProtKB-KW"/>
</dbReference>
<dbReference type="PANTHER" id="PTHR30137">
    <property type="entry name" value="LUCIFERASE-LIKE MONOOXYGENASE"/>
    <property type="match status" value="1"/>
</dbReference>
<dbReference type="Pfam" id="PF00296">
    <property type="entry name" value="Bac_luciferase"/>
    <property type="match status" value="1"/>
</dbReference>
<dbReference type="EMBL" id="AZHW01000822">
    <property type="protein sequence ID" value="ETW96198.1"/>
    <property type="molecule type" value="Genomic_DNA"/>
</dbReference>
<dbReference type="GO" id="GO:0005829">
    <property type="term" value="C:cytosol"/>
    <property type="evidence" value="ECO:0007669"/>
    <property type="project" value="TreeGrafter"/>
</dbReference>
<evidence type="ECO:0000256" key="2">
    <source>
        <dbReference type="ARBA" id="ARBA00023033"/>
    </source>
</evidence>
<feature type="domain" description="Luciferase-like" evidence="3">
    <location>
        <begin position="5"/>
        <end position="265"/>
    </location>
</feature>
<dbReference type="PANTHER" id="PTHR30137:SF8">
    <property type="entry name" value="BLR5498 PROTEIN"/>
    <property type="match status" value="1"/>
</dbReference>
<keyword evidence="1" id="KW-0560">Oxidoreductase</keyword>
<dbReference type="SUPFAM" id="SSF51679">
    <property type="entry name" value="Bacterial luciferase-like"/>
    <property type="match status" value="1"/>
</dbReference>
<dbReference type="InterPro" id="IPR050766">
    <property type="entry name" value="Bact_Lucif_Oxidored"/>
</dbReference>
<dbReference type="PATRIC" id="fig|1429438.4.peg.5264"/>
<evidence type="ECO:0000313" key="5">
    <source>
        <dbReference type="Proteomes" id="UP000019141"/>
    </source>
</evidence>
<feature type="non-terminal residue" evidence="4">
    <location>
        <position position="1"/>
    </location>
</feature>
<accession>W4LDM5</accession>
<reference evidence="4 5" key="1">
    <citation type="journal article" date="2014" name="Nature">
        <title>An environmental bacterial taxon with a large and distinct metabolic repertoire.</title>
        <authorList>
            <person name="Wilson M.C."/>
            <person name="Mori T."/>
            <person name="Ruckert C."/>
            <person name="Uria A.R."/>
            <person name="Helf M.J."/>
            <person name="Takada K."/>
            <person name="Gernert C."/>
            <person name="Steffens U.A."/>
            <person name="Heycke N."/>
            <person name="Schmitt S."/>
            <person name="Rinke C."/>
            <person name="Helfrich E.J."/>
            <person name="Brachmann A.O."/>
            <person name="Gurgui C."/>
            <person name="Wakimoto T."/>
            <person name="Kracht M."/>
            <person name="Crusemann M."/>
            <person name="Hentschel U."/>
            <person name="Abe I."/>
            <person name="Matsunaga S."/>
            <person name="Kalinowski J."/>
            <person name="Takeyama H."/>
            <person name="Piel J."/>
        </authorList>
    </citation>
    <scope>NUCLEOTIDE SEQUENCE [LARGE SCALE GENOMIC DNA]</scope>
    <source>
        <strain evidence="5">TSY1</strain>
    </source>
</reference>
<dbReference type="InterPro" id="IPR011251">
    <property type="entry name" value="Luciferase-like_dom"/>
</dbReference>
<comment type="caution">
    <text evidence="4">The sequence shown here is derived from an EMBL/GenBank/DDBJ whole genome shotgun (WGS) entry which is preliminary data.</text>
</comment>
<dbReference type="Gene3D" id="3.20.20.30">
    <property type="entry name" value="Luciferase-like domain"/>
    <property type="match status" value="1"/>
</dbReference>
<protein>
    <recommendedName>
        <fullName evidence="3">Luciferase-like domain-containing protein</fullName>
    </recommendedName>
</protein>
<keyword evidence="5" id="KW-1185">Reference proteome</keyword>
<keyword evidence="2" id="KW-0503">Monooxygenase</keyword>